<sequence>MDQTIILKLRNILFGYNEPENTLCISVSKYSNTTDVNKSKLSKQDTYIVNGNLKECQQNIKNESSDKGSNYGNYKKASHLTVTDVKNDLARYYIPIKNSKFTNYIKTTCSSCLEVRKRAFEGCRIINLLVYYFPLDQLDSDLYDSKPKFLLRTTNKGFGIYRKKPDEKQEVKDKVNESLSKNEEEYYSDPAILKIWNKLHEIPDTLDYNVNLCFKLFNKYLGIDRYRNSRNPTNPIGIKIIRQTVDGKLTKEKYPLNENKHSEIFCYHLITESDKEVFLTTNERDSMAINEAECSSIVLSLPKVHILDYSIIPYFQRFEKIYF</sequence>
<dbReference type="AlphaFoldDB" id="A0A0K0EYE1"/>
<reference evidence="1" key="1">
    <citation type="submission" date="2014-07" db="EMBL/GenBank/DDBJ databases">
        <authorList>
            <person name="Martin A.A"/>
            <person name="De Silva N."/>
        </authorList>
    </citation>
    <scope>NUCLEOTIDE SEQUENCE</scope>
</reference>
<dbReference type="Proteomes" id="UP000035680">
    <property type="component" value="Unassembled WGS sequence"/>
</dbReference>
<reference evidence="2" key="2">
    <citation type="submission" date="2015-08" db="UniProtKB">
        <authorList>
            <consortium name="WormBaseParasite"/>
        </authorList>
    </citation>
    <scope>IDENTIFICATION</scope>
</reference>
<evidence type="ECO:0000313" key="1">
    <source>
        <dbReference type="Proteomes" id="UP000035680"/>
    </source>
</evidence>
<organism evidence="1 2">
    <name type="scientific">Strongyloides venezuelensis</name>
    <name type="common">Threadworm</name>
    <dbReference type="NCBI Taxonomy" id="75913"/>
    <lineage>
        <taxon>Eukaryota</taxon>
        <taxon>Metazoa</taxon>
        <taxon>Ecdysozoa</taxon>
        <taxon>Nematoda</taxon>
        <taxon>Chromadorea</taxon>
        <taxon>Rhabditida</taxon>
        <taxon>Tylenchina</taxon>
        <taxon>Panagrolaimomorpha</taxon>
        <taxon>Strongyloidoidea</taxon>
        <taxon>Strongyloididae</taxon>
        <taxon>Strongyloides</taxon>
    </lineage>
</organism>
<keyword evidence="1" id="KW-1185">Reference proteome</keyword>
<dbReference type="WBParaSite" id="SVE_0154900.1">
    <property type="protein sequence ID" value="SVE_0154900.1"/>
    <property type="gene ID" value="SVE_0154900"/>
</dbReference>
<protein>
    <submittedName>
        <fullName evidence="2">Twinkle protein, mitochondrial (inferred by orthology to a human protein)</fullName>
    </submittedName>
</protein>
<evidence type="ECO:0000313" key="2">
    <source>
        <dbReference type="WBParaSite" id="SVE_0154900.1"/>
    </source>
</evidence>
<accession>A0A0K0EYE1</accession>
<name>A0A0K0EYE1_STRVS</name>
<proteinExistence type="predicted"/>